<feature type="zinc finger region" description="C3H1-type" evidence="8">
    <location>
        <begin position="67"/>
        <end position="94"/>
    </location>
</feature>
<evidence type="ECO:0000256" key="8">
    <source>
        <dbReference type="PROSITE-ProRule" id="PRU00723"/>
    </source>
</evidence>
<evidence type="ECO:0000256" key="9">
    <source>
        <dbReference type="SAM" id="MobiDB-lite"/>
    </source>
</evidence>
<proteinExistence type="predicted"/>
<dbReference type="Proteomes" id="UP001302126">
    <property type="component" value="Unassembled WGS sequence"/>
</dbReference>
<keyword evidence="5 8" id="KW-0863">Zinc-finger</keyword>
<dbReference type="CDD" id="cd16449">
    <property type="entry name" value="RING-HC"/>
    <property type="match status" value="1"/>
</dbReference>
<dbReference type="CDD" id="cd20335">
    <property type="entry name" value="BRcat_RBR"/>
    <property type="match status" value="1"/>
</dbReference>
<evidence type="ECO:0000256" key="5">
    <source>
        <dbReference type="ARBA" id="ARBA00022771"/>
    </source>
</evidence>
<dbReference type="Pfam" id="PF14608">
    <property type="entry name" value="zf-CCCH_2"/>
    <property type="match status" value="1"/>
</dbReference>
<evidence type="ECO:0000313" key="14">
    <source>
        <dbReference type="Proteomes" id="UP001302126"/>
    </source>
</evidence>
<dbReference type="EMBL" id="MU864459">
    <property type="protein sequence ID" value="KAK4185172.1"/>
    <property type="molecule type" value="Genomic_DNA"/>
</dbReference>
<dbReference type="Pfam" id="PF22191">
    <property type="entry name" value="IBR_1"/>
    <property type="match status" value="1"/>
</dbReference>
<dbReference type="CDD" id="cd22585">
    <property type="entry name" value="Rcat_RBR_DEAH12-like"/>
    <property type="match status" value="1"/>
</dbReference>
<dbReference type="InterPro" id="IPR051628">
    <property type="entry name" value="LUBAC_E3_Ligases"/>
</dbReference>
<dbReference type="Pfam" id="PF01485">
    <property type="entry name" value="IBR"/>
    <property type="match status" value="1"/>
</dbReference>
<reference evidence="13" key="1">
    <citation type="journal article" date="2023" name="Mol. Phylogenet. Evol.">
        <title>Genome-scale phylogeny and comparative genomics of the fungal order Sordariales.</title>
        <authorList>
            <person name="Hensen N."/>
            <person name="Bonometti L."/>
            <person name="Westerberg I."/>
            <person name="Brannstrom I.O."/>
            <person name="Guillou S."/>
            <person name="Cros-Aarteil S."/>
            <person name="Calhoun S."/>
            <person name="Haridas S."/>
            <person name="Kuo A."/>
            <person name="Mondo S."/>
            <person name="Pangilinan J."/>
            <person name="Riley R."/>
            <person name="LaButti K."/>
            <person name="Andreopoulos B."/>
            <person name="Lipzen A."/>
            <person name="Chen C."/>
            <person name="Yan M."/>
            <person name="Daum C."/>
            <person name="Ng V."/>
            <person name="Clum A."/>
            <person name="Steindorff A."/>
            <person name="Ohm R.A."/>
            <person name="Martin F."/>
            <person name="Silar P."/>
            <person name="Natvig D.O."/>
            <person name="Lalanne C."/>
            <person name="Gautier V."/>
            <person name="Ament-Velasquez S.L."/>
            <person name="Kruys A."/>
            <person name="Hutchinson M.I."/>
            <person name="Powell A.J."/>
            <person name="Barry K."/>
            <person name="Miller A.N."/>
            <person name="Grigoriev I.V."/>
            <person name="Debuchy R."/>
            <person name="Gladieux P."/>
            <person name="Hiltunen Thoren M."/>
            <person name="Johannesson H."/>
        </authorList>
    </citation>
    <scope>NUCLEOTIDE SEQUENCE</scope>
    <source>
        <strain evidence="13">PSN309</strain>
    </source>
</reference>
<dbReference type="SMART" id="SM00356">
    <property type="entry name" value="ZnF_C3H1"/>
    <property type="match status" value="2"/>
</dbReference>
<dbReference type="InterPro" id="IPR001841">
    <property type="entry name" value="Znf_RING"/>
</dbReference>
<dbReference type="SUPFAM" id="SSF90229">
    <property type="entry name" value="CCCH zinc finger"/>
    <property type="match status" value="2"/>
</dbReference>
<dbReference type="PROSITE" id="PS00028">
    <property type="entry name" value="ZINC_FINGER_C2H2_1"/>
    <property type="match status" value="1"/>
</dbReference>
<gene>
    <name evidence="13" type="ORF">QBC35DRAFT_28671</name>
</gene>
<dbReference type="PROSITE" id="PS50089">
    <property type="entry name" value="ZF_RING_2"/>
    <property type="match status" value="1"/>
</dbReference>
<evidence type="ECO:0000313" key="13">
    <source>
        <dbReference type="EMBL" id="KAK4185172.1"/>
    </source>
</evidence>
<dbReference type="InterPro" id="IPR036855">
    <property type="entry name" value="Znf_CCCH_sf"/>
</dbReference>
<evidence type="ECO:0000256" key="3">
    <source>
        <dbReference type="ARBA" id="ARBA00022723"/>
    </source>
</evidence>
<protein>
    <submittedName>
        <fullName evidence="13">Uncharacterized protein</fullName>
    </submittedName>
</protein>
<evidence type="ECO:0000256" key="7">
    <source>
        <dbReference type="ARBA" id="ARBA00022833"/>
    </source>
</evidence>
<dbReference type="Gene3D" id="1.20.120.1750">
    <property type="match status" value="1"/>
</dbReference>
<accession>A0AAN6WRU7</accession>
<dbReference type="PROSITE" id="PS51873">
    <property type="entry name" value="TRIAD"/>
    <property type="match status" value="1"/>
</dbReference>
<dbReference type="PROSITE" id="PS50103">
    <property type="entry name" value="ZF_C3H1"/>
    <property type="match status" value="2"/>
</dbReference>
<dbReference type="Gene3D" id="4.10.1000.10">
    <property type="entry name" value="Zinc finger, CCCH-type"/>
    <property type="match status" value="1"/>
</dbReference>
<dbReference type="GO" id="GO:0004842">
    <property type="term" value="F:ubiquitin-protein transferase activity"/>
    <property type="evidence" value="ECO:0007669"/>
    <property type="project" value="TreeGrafter"/>
</dbReference>
<dbReference type="Pfam" id="PF00097">
    <property type="entry name" value="zf-C3HC4"/>
    <property type="match status" value="1"/>
</dbReference>
<evidence type="ECO:0000259" key="10">
    <source>
        <dbReference type="PROSITE" id="PS50089"/>
    </source>
</evidence>
<name>A0AAN6WRU7_9PEZI</name>
<keyword evidence="3 8" id="KW-0479">Metal-binding</keyword>
<dbReference type="Pfam" id="PF18345">
    <property type="entry name" value="zf_CCCH_4"/>
    <property type="match status" value="1"/>
</dbReference>
<dbReference type="PANTHER" id="PTHR22770">
    <property type="entry name" value="UBIQUITIN CONJUGATING ENZYME 7 INTERACTING PROTEIN-RELATED"/>
    <property type="match status" value="1"/>
</dbReference>
<reference evidence="13" key="2">
    <citation type="submission" date="2023-05" db="EMBL/GenBank/DDBJ databases">
        <authorList>
            <consortium name="Lawrence Berkeley National Laboratory"/>
            <person name="Steindorff A."/>
            <person name="Hensen N."/>
            <person name="Bonometti L."/>
            <person name="Westerberg I."/>
            <person name="Brannstrom I.O."/>
            <person name="Guillou S."/>
            <person name="Cros-Aarteil S."/>
            <person name="Calhoun S."/>
            <person name="Haridas S."/>
            <person name="Kuo A."/>
            <person name="Mondo S."/>
            <person name="Pangilinan J."/>
            <person name="Riley R."/>
            <person name="Labutti K."/>
            <person name="Andreopoulos B."/>
            <person name="Lipzen A."/>
            <person name="Chen C."/>
            <person name="Yanf M."/>
            <person name="Daum C."/>
            <person name="Ng V."/>
            <person name="Clum A."/>
            <person name="Ohm R."/>
            <person name="Martin F."/>
            <person name="Silar P."/>
            <person name="Natvig D."/>
            <person name="Lalanne C."/>
            <person name="Gautier V."/>
            <person name="Ament-Velasquez S.L."/>
            <person name="Kruys A."/>
            <person name="Hutchinson M.I."/>
            <person name="Powell A.J."/>
            <person name="Barry K."/>
            <person name="Miller A.N."/>
            <person name="Grigoriev I.V."/>
            <person name="Debuchy R."/>
            <person name="Gladieux P."/>
            <person name="Thoren M.H."/>
            <person name="Johannesson H."/>
        </authorList>
    </citation>
    <scope>NUCLEOTIDE SEQUENCE</scope>
    <source>
        <strain evidence="13">PSN309</strain>
    </source>
</reference>
<evidence type="ECO:0000259" key="11">
    <source>
        <dbReference type="PROSITE" id="PS50103"/>
    </source>
</evidence>
<feature type="zinc finger region" description="C3H1-type" evidence="8">
    <location>
        <begin position="18"/>
        <end position="44"/>
    </location>
</feature>
<dbReference type="GO" id="GO:0043130">
    <property type="term" value="F:ubiquitin binding"/>
    <property type="evidence" value="ECO:0007669"/>
    <property type="project" value="TreeGrafter"/>
</dbReference>
<dbReference type="PANTHER" id="PTHR22770:SF13">
    <property type="entry name" value="RING-TYPE DOMAIN-CONTAINING PROTEIN"/>
    <property type="match status" value="1"/>
</dbReference>
<keyword evidence="7 8" id="KW-0862">Zinc</keyword>
<dbReference type="SMART" id="SM00647">
    <property type="entry name" value="IBR"/>
    <property type="match status" value="2"/>
</dbReference>
<dbReference type="InterPro" id="IPR018957">
    <property type="entry name" value="Znf_C3HC4_RING-type"/>
</dbReference>
<dbReference type="GO" id="GO:0097039">
    <property type="term" value="P:protein linear polyubiquitination"/>
    <property type="evidence" value="ECO:0007669"/>
    <property type="project" value="TreeGrafter"/>
</dbReference>
<feature type="domain" description="RING-type" evidence="12">
    <location>
        <begin position="628"/>
        <end position="841"/>
    </location>
</feature>
<organism evidence="13 14">
    <name type="scientific">Podospora australis</name>
    <dbReference type="NCBI Taxonomy" id="1536484"/>
    <lineage>
        <taxon>Eukaryota</taxon>
        <taxon>Fungi</taxon>
        <taxon>Dikarya</taxon>
        <taxon>Ascomycota</taxon>
        <taxon>Pezizomycotina</taxon>
        <taxon>Sordariomycetes</taxon>
        <taxon>Sordariomycetidae</taxon>
        <taxon>Sordariales</taxon>
        <taxon>Podosporaceae</taxon>
        <taxon>Podospora</taxon>
    </lineage>
</organism>
<evidence type="ECO:0000256" key="1">
    <source>
        <dbReference type="ARBA" id="ARBA00004906"/>
    </source>
</evidence>
<dbReference type="GO" id="GO:0008270">
    <property type="term" value="F:zinc ion binding"/>
    <property type="evidence" value="ECO:0007669"/>
    <property type="project" value="UniProtKB-KW"/>
</dbReference>
<evidence type="ECO:0000256" key="2">
    <source>
        <dbReference type="ARBA" id="ARBA00022679"/>
    </source>
</evidence>
<keyword evidence="6" id="KW-0833">Ubl conjugation pathway</keyword>
<comment type="pathway">
    <text evidence="1">Protein modification; protein ubiquitination.</text>
</comment>
<comment type="caution">
    <text evidence="13">The sequence shown here is derived from an EMBL/GenBank/DDBJ whole genome shotgun (WGS) entry which is preliminary data.</text>
</comment>
<dbReference type="InterPro" id="IPR044066">
    <property type="entry name" value="TRIAD_supradom"/>
</dbReference>
<evidence type="ECO:0000259" key="12">
    <source>
        <dbReference type="PROSITE" id="PS51873"/>
    </source>
</evidence>
<dbReference type="SUPFAM" id="SSF57850">
    <property type="entry name" value="RING/U-box"/>
    <property type="match status" value="3"/>
</dbReference>
<keyword evidence="4" id="KW-0677">Repeat</keyword>
<dbReference type="Gene3D" id="2.30.30.1190">
    <property type="match status" value="1"/>
</dbReference>
<dbReference type="AlphaFoldDB" id="A0AAN6WRU7"/>
<dbReference type="Gene3D" id="3.30.40.10">
    <property type="entry name" value="Zinc/RING finger domain, C3HC4 (zinc finger)"/>
    <property type="match status" value="1"/>
</dbReference>
<dbReference type="GO" id="GO:0043161">
    <property type="term" value="P:proteasome-mediated ubiquitin-dependent protein catabolic process"/>
    <property type="evidence" value="ECO:0007669"/>
    <property type="project" value="TreeGrafter"/>
</dbReference>
<feature type="domain" description="C3H1-type" evidence="11">
    <location>
        <begin position="67"/>
        <end position="94"/>
    </location>
</feature>
<dbReference type="GO" id="GO:0000151">
    <property type="term" value="C:ubiquitin ligase complex"/>
    <property type="evidence" value="ECO:0007669"/>
    <property type="project" value="TreeGrafter"/>
</dbReference>
<keyword evidence="14" id="KW-1185">Reference proteome</keyword>
<feature type="domain" description="C3H1-type" evidence="11">
    <location>
        <begin position="18"/>
        <end position="44"/>
    </location>
</feature>
<dbReference type="InterPro" id="IPR013087">
    <property type="entry name" value="Znf_C2H2_type"/>
</dbReference>
<dbReference type="InterPro" id="IPR000571">
    <property type="entry name" value="Znf_CCCH"/>
</dbReference>
<dbReference type="InterPro" id="IPR002867">
    <property type="entry name" value="IBR_dom"/>
</dbReference>
<evidence type="ECO:0000256" key="4">
    <source>
        <dbReference type="ARBA" id="ARBA00022737"/>
    </source>
</evidence>
<evidence type="ECO:0000256" key="6">
    <source>
        <dbReference type="ARBA" id="ARBA00022786"/>
    </source>
</evidence>
<dbReference type="InterPro" id="IPR013083">
    <property type="entry name" value="Znf_RING/FYVE/PHD"/>
</dbReference>
<keyword evidence="2" id="KW-0808">Transferase</keyword>
<sequence>MMQQQKFQIPLRSGRIHAGKPPCVFFAQGRCRNAANCSFSHDSAVEAMRPRSSVDDSGSAARDPEDSRGELPCRFYAKGNCLKGDSCPFAHILPITEAGQAVTDEALSMSGDGKEDRRDDGIRQFGGAVVQFANGAAVVKVSLQADFSAARVSFLPGSATPDTVSRQLRQLGFIVSHDEIRVRPSNDPKHCVADIRVEDPSFSRRLCSVIDDHSKELKTELKAVAINCPMPRMSGIHRVECKKVLCSWYRPFKTVWLNFGSQNIAQKVHDKYCSGRYTVLSHPVQVHAPKDSRTPVSRFGKAAPRVWTVMLTEVPAEATREDVEKCIPPTIQPNNIELGQPSFFYEGEMANALVKSKLMEIGPLEWWEDAVFGQKRAKVKARFQDDGDAAKAASLLNNGPLPFHKKGKLTVQALYSARFKVQDRIYQAVRPIIEKQTSTWLAKRVYFAAYNPSGTSACRVLKLEGDENKSVAESKRELEQILMGRVAMFNDKTIWTPAFTVNGDVFGELKELEQRLGIVIIRNKRRSRVELFGRENKCREAEELLNEVAQRDSSTSNFIKLDADQFAWACQGGFKAITEALGGKATFDIVSTPKRIVVTGSDADFRLAVGMVEAQNKVNPTSTSNLSEAASCSVCWTEPEDTVLTDCGHAYCSDCFEHLCVSTATSPTTNADVSLSCEGDSSRCRKSLSLEFLQEHLSSDTLEEVLEASFNAYIARRLETFHYCPSADCGQVYRSETGTFTCPNCLTSVCTSCHAPHQGMTCAEHKDMASGGYAALQEAKKRLGIKDCPRCKTAIEKVDGCDHMTCGGCKTHICWKCLQTFGTGNECYEHMDQVHGNIGLEGDLYEF</sequence>
<feature type="domain" description="RING-type" evidence="10">
    <location>
        <begin position="632"/>
        <end position="681"/>
    </location>
</feature>
<feature type="region of interest" description="Disordered" evidence="9">
    <location>
        <begin position="48"/>
        <end position="68"/>
    </location>
</feature>